<dbReference type="EMBL" id="LGHJ01000015">
    <property type="protein sequence ID" value="KPL75223.1"/>
    <property type="molecule type" value="Genomic_DNA"/>
</dbReference>
<evidence type="ECO:0000313" key="1">
    <source>
        <dbReference type="EMBL" id="KPL75223.1"/>
    </source>
</evidence>
<dbReference type="RefSeq" id="WP_061913221.1">
    <property type="nucleotide sequence ID" value="NZ_DF967971.1"/>
</dbReference>
<organism evidence="1 2">
    <name type="scientific">Bellilinea caldifistulae</name>
    <dbReference type="NCBI Taxonomy" id="360411"/>
    <lineage>
        <taxon>Bacteria</taxon>
        <taxon>Bacillati</taxon>
        <taxon>Chloroflexota</taxon>
        <taxon>Anaerolineae</taxon>
        <taxon>Anaerolineales</taxon>
        <taxon>Anaerolineaceae</taxon>
        <taxon>Bellilinea</taxon>
    </lineage>
</organism>
<name>A0A0P6X2I3_9CHLR</name>
<dbReference type="Proteomes" id="UP000050514">
    <property type="component" value="Unassembled WGS sequence"/>
</dbReference>
<protein>
    <submittedName>
        <fullName evidence="1">Uncharacterized protein</fullName>
    </submittedName>
</protein>
<gene>
    <name evidence="1" type="ORF">AC812_09700</name>
</gene>
<accession>A0A0P6X2I3</accession>
<sequence>MFGKCDGLDDAVKNLAVLYAAQVDLMREARGRGNIPAFNVAYFFADVLDCLGRLDRESLILIMGEKVGNKVWDEVKPSGCTH</sequence>
<proteinExistence type="predicted"/>
<dbReference type="AlphaFoldDB" id="A0A0P6X2I3"/>
<keyword evidence="2" id="KW-1185">Reference proteome</keyword>
<comment type="caution">
    <text evidence="1">The sequence shown here is derived from an EMBL/GenBank/DDBJ whole genome shotgun (WGS) entry which is preliminary data.</text>
</comment>
<reference evidence="1 2" key="1">
    <citation type="submission" date="2015-07" db="EMBL/GenBank/DDBJ databases">
        <title>Draft genome of Bellilinea caldifistulae DSM 17877.</title>
        <authorList>
            <person name="Hemp J."/>
            <person name="Ward L.M."/>
            <person name="Pace L.A."/>
            <person name="Fischer W.W."/>
        </authorList>
    </citation>
    <scope>NUCLEOTIDE SEQUENCE [LARGE SCALE GENOMIC DNA]</scope>
    <source>
        <strain evidence="1 2">GOMI-1</strain>
    </source>
</reference>
<evidence type="ECO:0000313" key="2">
    <source>
        <dbReference type="Proteomes" id="UP000050514"/>
    </source>
</evidence>